<evidence type="ECO:0000313" key="4">
    <source>
        <dbReference type="Proteomes" id="UP000030905"/>
    </source>
</evidence>
<evidence type="ECO:0000313" key="2">
    <source>
        <dbReference type="EMBL" id="KRU11412.1"/>
    </source>
</evidence>
<dbReference type="EMBL" id="CP009268">
    <property type="protein sequence ID" value="AJA52578.1"/>
    <property type="molecule type" value="Genomic_DNA"/>
</dbReference>
<dbReference type="KEGG" id="cpat:CLPA_c25210"/>
<dbReference type="NCBIfam" id="TIGR01909">
    <property type="entry name" value="C_GCAxxG_C_C"/>
    <property type="match status" value="1"/>
</dbReference>
<reference evidence="2" key="2">
    <citation type="submission" date="2015-10" db="EMBL/GenBank/DDBJ databases">
        <title>Improved Draft Genome Sequence of Clostridium pasteurianum Strain ATCC 6013 (DSM 525) Using a Hybrid Next-Generation Sequencing Approach.</title>
        <authorList>
            <person name="Pyne M.E."/>
            <person name="Utturkar S.M."/>
            <person name="Brown S.D."/>
            <person name="Moo-Young M."/>
            <person name="Chung D.A."/>
            <person name="Chou P.C."/>
        </authorList>
    </citation>
    <scope>NUCLEOTIDE SEQUENCE</scope>
    <source>
        <strain evidence="2">ATCC 6013</strain>
    </source>
</reference>
<dbReference type="PATRIC" id="fig|1262449.3.peg.3515"/>
<protein>
    <submittedName>
        <fullName evidence="1 2">C_gcaxxg_c_c family protein</fullName>
    </submittedName>
</protein>
<dbReference type="InterPro" id="IPR010181">
    <property type="entry name" value="CGCAxxGCC_motif"/>
</dbReference>
<sequence>MNNKVEQAVWKFSRGVNCAQSVLLTYCNELNLDMNSILKLGNGLDEKLYKSEVCGAVTGAIMVLGLKYGNNTNIDSASEEKVYEMINLFRERFQKMNCSTICKDLIGCNLRQKGMRDYAIQKGVFKDICPKLIKDAIDIIEELKC</sequence>
<dbReference type="KEGG" id="cpae:CPAST_c25210"/>
<dbReference type="RefSeq" id="WP_003447477.1">
    <property type="nucleotide sequence ID" value="NZ_ANZB01000015.1"/>
</dbReference>
<dbReference type="Pfam" id="PF09719">
    <property type="entry name" value="C_GCAxxG_C_C"/>
    <property type="match status" value="1"/>
</dbReference>
<dbReference type="GeneID" id="93074656"/>
<dbReference type="EMBL" id="JPGY02000001">
    <property type="protein sequence ID" value="KRU11412.1"/>
    <property type="molecule type" value="Genomic_DNA"/>
</dbReference>
<dbReference type="eggNOG" id="COG1433">
    <property type="taxonomic scope" value="Bacteria"/>
</dbReference>
<organism evidence="1 4">
    <name type="scientific">Clostridium pasteurianum DSM 525 = ATCC 6013</name>
    <dbReference type="NCBI Taxonomy" id="1262449"/>
    <lineage>
        <taxon>Bacteria</taxon>
        <taxon>Bacillati</taxon>
        <taxon>Bacillota</taxon>
        <taxon>Clostridia</taxon>
        <taxon>Eubacteriales</taxon>
        <taxon>Clostridiaceae</taxon>
        <taxon>Clostridium</taxon>
    </lineage>
</organism>
<evidence type="ECO:0000313" key="1">
    <source>
        <dbReference type="EMBL" id="AJA52578.1"/>
    </source>
</evidence>
<reference evidence="2 3" key="3">
    <citation type="journal article" name="Genome Announc.">
        <title>Improved Draft Genome Sequence of Clostridium pasteurianum Strain ATCC 6013 (DSM 525) Using a Hybrid Next-Generation Sequencing Approach.</title>
        <authorList>
            <person name="Pyne M.E."/>
            <person name="Utturkar S."/>
            <person name="Brown S.D."/>
            <person name="Moo-Young M."/>
            <person name="Chung D.A."/>
            <person name="Chou C.P."/>
        </authorList>
    </citation>
    <scope>NUCLEOTIDE SEQUENCE [LARGE SCALE GENOMIC DNA]</scope>
    <source>
        <strain evidence="2 3">ATCC 6013</strain>
    </source>
</reference>
<name>A0A0H3JAI4_CLOPA</name>
<keyword evidence="4" id="KW-1185">Reference proteome</keyword>
<dbReference type="Proteomes" id="UP000028042">
    <property type="component" value="Unassembled WGS sequence"/>
</dbReference>
<gene>
    <name evidence="1" type="ORF">CLPA_c25210</name>
    <name evidence="2" type="ORF">CP6013_00659</name>
</gene>
<reference evidence="1 4" key="1">
    <citation type="journal article" date="2015" name="Genome Announc.">
        <title>Complete Genome Sequence of the Nitrogen-Fixing and Solvent-Producing Clostridium pasteurianum DSM 525.</title>
        <authorList>
            <person name="Poehlein A."/>
            <person name="Grosse-Honebrink A."/>
            <person name="Zhang Y."/>
            <person name="Minton N.P."/>
            <person name="Daniel R."/>
        </authorList>
    </citation>
    <scope>NUCLEOTIDE SEQUENCE [LARGE SCALE GENOMIC DNA]</scope>
    <source>
        <strain evidence="1">DSM 525</strain>
        <strain evidence="4">DSM 525 / ATCC 6013</strain>
    </source>
</reference>
<proteinExistence type="predicted"/>
<accession>A0A0H3JAI4</accession>
<evidence type="ECO:0000313" key="3">
    <source>
        <dbReference type="Proteomes" id="UP000028042"/>
    </source>
</evidence>
<dbReference type="AlphaFoldDB" id="A0A0H3JAI4"/>
<dbReference type="Proteomes" id="UP000030905">
    <property type="component" value="Chromosome"/>
</dbReference>